<dbReference type="PANTHER" id="PTHR33695:SF1">
    <property type="entry name" value="LIPOPROTEIN SIGNAL PEPTIDASE"/>
    <property type="match status" value="1"/>
</dbReference>
<comment type="caution">
    <text evidence="12">The sequence shown here is derived from an EMBL/GenBank/DDBJ whole genome shotgun (WGS) entry which is preliminary data.</text>
</comment>
<evidence type="ECO:0000256" key="5">
    <source>
        <dbReference type="ARBA" id="ARBA00022750"/>
    </source>
</evidence>
<feature type="active site" evidence="9">
    <location>
        <position position="130"/>
    </location>
</feature>
<evidence type="ECO:0000313" key="12">
    <source>
        <dbReference type="EMBL" id="MFC3631774.1"/>
    </source>
</evidence>
<keyword evidence="4 9" id="KW-0812">Transmembrane</keyword>
<accession>A0ABV7U9F5</accession>
<keyword evidence="6 9" id="KW-0378">Hydrolase</keyword>
<evidence type="ECO:0000256" key="10">
    <source>
        <dbReference type="RuleBase" id="RU000594"/>
    </source>
</evidence>
<keyword evidence="13" id="KW-1185">Reference proteome</keyword>
<evidence type="ECO:0000313" key="13">
    <source>
        <dbReference type="Proteomes" id="UP001595539"/>
    </source>
</evidence>
<evidence type="ECO:0000256" key="11">
    <source>
        <dbReference type="RuleBase" id="RU004181"/>
    </source>
</evidence>
<evidence type="ECO:0000256" key="4">
    <source>
        <dbReference type="ARBA" id="ARBA00022692"/>
    </source>
</evidence>
<protein>
    <recommendedName>
        <fullName evidence="9">Lipoprotein signal peptidase</fullName>
        <ecNumber evidence="9">3.4.23.36</ecNumber>
    </recommendedName>
    <alternativeName>
        <fullName evidence="9">Prolipoprotein signal peptidase</fullName>
    </alternativeName>
    <alternativeName>
        <fullName evidence="9">Signal peptidase II</fullName>
        <shortName evidence="9">SPase II</shortName>
    </alternativeName>
</protein>
<comment type="pathway">
    <text evidence="9">Protein modification; lipoprotein biosynthesis (signal peptide cleavage).</text>
</comment>
<evidence type="ECO:0000256" key="1">
    <source>
        <dbReference type="ARBA" id="ARBA00006139"/>
    </source>
</evidence>
<comment type="similarity">
    <text evidence="1 9 11">Belongs to the peptidase A8 family.</text>
</comment>
<comment type="caution">
    <text evidence="9">Lacks conserved residue(s) required for the propagation of feature annotation.</text>
</comment>
<keyword evidence="7 9" id="KW-1133">Transmembrane helix</keyword>
<dbReference type="PROSITE" id="PS00855">
    <property type="entry name" value="SPASE_II"/>
    <property type="match status" value="1"/>
</dbReference>
<dbReference type="EMBL" id="JBHRXY010000042">
    <property type="protein sequence ID" value="MFC3631774.1"/>
    <property type="molecule type" value="Genomic_DNA"/>
</dbReference>
<keyword evidence="3 9" id="KW-0645">Protease</keyword>
<dbReference type="HAMAP" id="MF_00161">
    <property type="entry name" value="LspA"/>
    <property type="match status" value="1"/>
</dbReference>
<keyword evidence="5 9" id="KW-0064">Aspartyl protease</keyword>
<dbReference type="GO" id="GO:0004190">
    <property type="term" value="F:aspartic-type endopeptidase activity"/>
    <property type="evidence" value="ECO:0007669"/>
    <property type="project" value="UniProtKB-EC"/>
</dbReference>
<evidence type="ECO:0000256" key="6">
    <source>
        <dbReference type="ARBA" id="ARBA00022801"/>
    </source>
</evidence>
<dbReference type="NCBIfam" id="TIGR00077">
    <property type="entry name" value="lspA"/>
    <property type="match status" value="1"/>
</dbReference>
<dbReference type="PANTHER" id="PTHR33695">
    <property type="entry name" value="LIPOPROTEIN SIGNAL PEPTIDASE"/>
    <property type="match status" value="1"/>
</dbReference>
<feature type="transmembrane region" description="Helical" evidence="9">
    <location>
        <begin position="125"/>
        <end position="146"/>
    </location>
</feature>
<proteinExistence type="inferred from homology"/>
<gene>
    <name evidence="9 12" type="primary">lspA</name>
    <name evidence="12" type="ORF">ACFOM8_20325</name>
</gene>
<dbReference type="Proteomes" id="UP001595539">
    <property type="component" value="Unassembled WGS sequence"/>
</dbReference>
<feature type="transmembrane region" description="Helical" evidence="9">
    <location>
        <begin position="29"/>
        <end position="52"/>
    </location>
</feature>
<evidence type="ECO:0000256" key="2">
    <source>
        <dbReference type="ARBA" id="ARBA00022475"/>
    </source>
</evidence>
<reference evidence="13" key="1">
    <citation type="journal article" date="2019" name="Int. J. Syst. Evol. Microbiol.">
        <title>The Global Catalogue of Microorganisms (GCM) 10K type strain sequencing project: providing services to taxonomists for standard genome sequencing and annotation.</title>
        <authorList>
            <consortium name="The Broad Institute Genomics Platform"/>
            <consortium name="The Broad Institute Genome Sequencing Center for Infectious Disease"/>
            <person name="Wu L."/>
            <person name="Ma J."/>
        </authorList>
    </citation>
    <scope>NUCLEOTIDE SEQUENCE [LARGE SCALE GENOMIC DNA]</scope>
    <source>
        <strain evidence="13">KCTC 42473</strain>
    </source>
</reference>
<keyword evidence="2 9" id="KW-1003">Cell membrane</keyword>
<organism evidence="12 13">
    <name type="scientific">Paracoccus angustae</name>
    <dbReference type="NCBI Taxonomy" id="1671480"/>
    <lineage>
        <taxon>Bacteria</taxon>
        <taxon>Pseudomonadati</taxon>
        <taxon>Pseudomonadota</taxon>
        <taxon>Alphaproteobacteria</taxon>
        <taxon>Rhodobacterales</taxon>
        <taxon>Paracoccaceae</taxon>
        <taxon>Paracoccus</taxon>
    </lineage>
</organism>
<dbReference type="Pfam" id="PF01252">
    <property type="entry name" value="Peptidase_A8"/>
    <property type="match status" value="1"/>
</dbReference>
<dbReference type="EC" id="3.4.23.36" evidence="9"/>
<dbReference type="RefSeq" id="WP_377764149.1">
    <property type="nucleotide sequence ID" value="NZ_JBHRXY010000042.1"/>
</dbReference>
<evidence type="ECO:0000256" key="3">
    <source>
        <dbReference type="ARBA" id="ARBA00022670"/>
    </source>
</evidence>
<dbReference type="PRINTS" id="PR00781">
    <property type="entry name" value="LIPOSIGPTASE"/>
</dbReference>
<comment type="function">
    <text evidence="9 10">This protein specifically catalyzes the removal of signal peptides from prolipoproteins.</text>
</comment>
<sequence length="155" mass="16704">MRLETTLILAFLADQTSKAAALIWLQLGVPLPVFSGFSLTLGFNTGASFGLFSERMANAPLAMAAFTGILTAMFWLFALKGKTAMERHGFALIVGGAIGNIIDRLRQGAVTDFLDFSWKTSHWPAFNLADVAITCGAALVLCATILRPRISTVRH</sequence>
<evidence type="ECO:0000256" key="7">
    <source>
        <dbReference type="ARBA" id="ARBA00022989"/>
    </source>
</evidence>
<evidence type="ECO:0000256" key="8">
    <source>
        <dbReference type="ARBA" id="ARBA00023136"/>
    </source>
</evidence>
<comment type="subcellular location">
    <subcellularLocation>
        <location evidence="9">Cell membrane</location>
        <topology evidence="9">Multi-pass membrane protein</topology>
    </subcellularLocation>
</comment>
<keyword evidence="8 9" id="KW-0472">Membrane</keyword>
<comment type="catalytic activity">
    <reaction evidence="9 10">
        <text>Release of signal peptides from bacterial membrane prolipoproteins. Hydrolyzes -Xaa-Yaa-Zaa-|-(S,diacylglyceryl)Cys-, in which Xaa is hydrophobic (preferably Leu), and Yaa (Ala or Ser) and Zaa (Gly or Ala) have small, neutral side chains.</text>
        <dbReference type="EC" id="3.4.23.36"/>
    </reaction>
</comment>
<dbReference type="InterPro" id="IPR001872">
    <property type="entry name" value="Peptidase_A8"/>
</dbReference>
<name>A0ABV7U9F5_9RHOB</name>
<evidence type="ECO:0000256" key="9">
    <source>
        <dbReference type="HAMAP-Rule" id="MF_00161"/>
    </source>
</evidence>
<feature type="transmembrane region" description="Helical" evidence="9">
    <location>
        <begin position="59"/>
        <end position="78"/>
    </location>
</feature>
<feature type="active site" evidence="9">
    <location>
        <position position="112"/>
    </location>
</feature>